<evidence type="ECO:0000313" key="2">
    <source>
        <dbReference type="EMBL" id="PIO27817.1"/>
    </source>
</evidence>
<keyword evidence="1" id="KW-0812">Transmembrane</keyword>
<keyword evidence="3" id="KW-1185">Reference proteome</keyword>
<protein>
    <submittedName>
        <fullName evidence="2">Uncharacterized protein</fullName>
    </submittedName>
</protein>
<dbReference type="Proteomes" id="UP000228934">
    <property type="component" value="Unassembled WGS sequence"/>
</dbReference>
<keyword evidence="1" id="KW-0472">Membrane</keyword>
<keyword evidence="1" id="KW-1133">Transmembrane helix</keyword>
<feature type="transmembrane region" description="Helical" evidence="1">
    <location>
        <begin position="28"/>
        <end position="47"/>
    </location>
</feature>
<dbReference type="AlphaFoldDB" id="A0A2G9RIW9"/>
<dbReference type="OrthoDB" id="6359816at2759"/>
<evidence type="ECO:0000256" key="1">
    <source>
        <dbReference type="SAM" id="Phobius"/>
    </source>
</evidence>
<accession>A0A2G9RIW9</accession>
<proteinExistence type="predicted"/>
<evidence type="ECO:0000313" key="3">
    <source>
        <dbReference type="Proteomes" id="UP000228934"/>
    </source>
</evidence>
<sequence length="128" mass="15070">MCVYVCWKIFPRKLERFRFFQVCAESNFSLAVNIWPYFIFFLILLFYPKSDLKYQQGHSFKALLRDKDIPPYLLLRAHTASKYPESSRIISLVNKNSTVMGVSCKSRLLLMSARKPTMATDVCLYYQC</sequence>
<organism evidence="2 3">
    <name type="scientific">Aquarana catesbeiana</name>
    <name type="common">American bullfrog</name>
    <name type="synonym">Rana catesbeiana</name>
    <dbReference type="NCBI Taxonomy" id="8400"/>
    <lineage>
        <taxon>Eukaryota</taxon>
        <taxon>Metazoa</taxon>
        <taxon>Chordata</taxon>
        <taxon>Craniata</taxon>
        <taxon>Vertebrata</taxon>
        <taxon>Euteleostomi</taxon>
        <taxon>Amphibia</taxon>
        <taxon>Batrachia</taxon>
        <taxon>Anura</taxon>
        <taxon>Neobatrachia</taxon>
        <taxon>Ranoidea</taxon>
        <taxon>Ranidae</taxon>
        <taxon>Aquarana</taxon>
    </lineage>
</organism>
<dbReference type="EMBL" id="KV939888">
    <property type="protein sequence ID" value="PIO27817.1"/>
    <property type="molecule type" value="Genomic_DNA"/>
</dbReference>
<gene>
    <name evidence="2" type="ORF">AB205_0203140</name>
</gene>
<reference evidence="3" key="1">
    <citation type="journal article" date="2017" name="Nat. Commun.">
        <title>The North American bullfrog draft genome provides insight into hormonal regulation of long noncoding RNA.</title>
        <authorList>
            <person name="Hammond S.A."/>
            <person name="Warren R.L."/>
            <person name="Vandervalk B.P."/>
            <person name="Kucuk E."/>
            <person name="Khan H."/>
            <person name="Gibb E.A."/>
            <person name="Pandoh P."/>
            <person name="Kirk H."/>
            <person name="Zhao Y."/>
            <person name="Jones M."/>
            <person name="Mungall A.J."/>
            <person name="Coope R."/>
            <person name="Pleasance S."/>
            <person name="Moore R.A."/>
            <person name="Holt R.A."/>
            <person name="Round J.M."/>
            <person name="Ohora S."/>
            <person name="Walle B.V."/>
            <person name="Veldhoen N."/>
            <person name="Helbing C.C."/>
            <person name="Birol I."/>
        </authorList>
    </citation>
    <scope>NUCLEOTIDE SEQUENCE [LARGE SCALE GENOMIC DNA]</scope>
</reference>
<name>A0A2G9RIW9_AQUCT</name>